<dbReference type="EMBL" id="JAGIYY010000008">
    <property type="protein sequence ID" value="MBP0440654.1"/>
    <property type="molecule type" value="Genomic_DNA"/>
</dbReference>
<accession>A0A8J7ULE5</accession>
<proteinExistence type="predicted"/>
<feature type="transmembrane region" description="Helical" evidence="1">
    <location>
        <begin position="40"/>
        <end position="59"/>
    </location>
</feature>
<dbReference type="RefSeq" id="WP_209336674.1">
    <property type="nucleotide sequence ID" value="NZ_JAGIYY010000008.1"/>
</dbReference>
<evidence type="ECO:0000313" key="2">
    <source>
        <dbReference type="EMBL" id="MBP0440654.1"/>
    </source>
</evidence>
<dbReference type="AlphaFoldDB" id="A0A8J7ULE5"/>
<evidence type="ECO:0000256" key="1">
    <source>
        <dbReference type="SAM" id="Phobius"/>
    </source>
</evidence>
<organism evidence="2 3">
    <name type="scientific">Tianweitania sediminis</name>
    <dbReference type="NCBI Taxonomy" id="1502156"/>
    <lineage>
        <taxon>Bacteria</taxon>
        <taxon>Pseudomonadati</taxon>
        <taxon>Pseudomonadota</taxon>
        <taxon>Alphaproteobacteria</taxon>
        <taxon>Hyphomicrobiales</taxon>
        <taxon>Phyllobacteriaceae</taxon>
        <taxon>Tianweitania</taxon>
    </lineage>
</organism>
<comment type="caution">
    <text evidence="2">The sequence shown here is derived from an EMBL/GenBank/DDBJ whole genome shotgun (WGS) entry which is preliminary data.</text>
</comment>
<gene>
    <name evidence="2" type="ORF">J5Y06_18550</name>
</gene>
<feature type="transmembrane region" description="Helical" evidence="1">
    <location>
        <begin position="12"/>
        <end position="28"/>
    </location>
</feature>
<keyword evidence="3" id="KW-1185">Reference proteome</keyword>
<reference evidence="2" key="1">
    <citation type="submission" date="2021-03" db="EMBL/GenBank/DDBJ databases">
        <title>Genome sequencing and assembly of Tianweitania sediminis.</title>
        <authorList>
            <person name="Chhetri G."/>
        </authorList>
    </citation>
    <scope>NUCLEOTIDE SEQUENCE</scope>
    <source>
        <strain evidence="2">Z8</strain>
    </source>
</reference>
<feature type="transmembrane region" description="Helical" evidence="1">
    <location>
        <begin position="88"/>
        <end position="105"/>
    </location>
</feature>
<evidence type="ECO:0008006" key="4">
    <source>
        <dbReference type="Google" id="ProtNLM"/>
    </source>
</evidence>
<dbReference type="Proteomes" id="UP000666240">
    <property type="component" value="Unassembled WGS sequence"/>
</dbReference>
<keyword evidence="1" id="KW-0472">Membrane</keyword>
<keyword evidence="1" id="KW-0812">Transmembrane</keyword>
<keyword evidence="1" id="KW-1133">Transmembrane helix</keyword>
<evidence type="ECO:0000313" key="3">
    <source>
        <dbReference type="Proteomes" id="UP000666240"/>
    </source>
</evidence>
<name>A0A8J7ULE5_9HYPH</name>
<sequence length="116" mass="13187">MMDIWREFNTLLGPLIAMAAGGIVWFAYYHPDSYYRVSLWVYFALLAIYLVLLGGEIGYSLGAEAVLEHIAAGGQAESFDKTPFGANLLWFLLVWAVMIALRFIHRLRDDKPDDRT</sequence>
<protein>
    <recommendedName>
        <fullName evidence="4">Transmembrane protein</fullName>
    </recommendedName>
</protein>